<evidence type="ECO:0000313" key="2">
    <source>
        <dbReference type="Proteomes" id="UP000730481"/>
    </source>
</evidence>
<gene>
    <name evidence="1" type="ORF">FBEOM_9267</name>
</gene>
<dbReference type="EMBL" id="PVQB02000465">
    <property type="protein sequence ID" value="KAF4336887.1"/>
    <property type="molecule type" value="Genomic_DNA"/>
</dbReference>
<protein>
    <submittedName>
        <fullName evidence="1">Polyketide synthase</fullName>
    </submittedName>
</protein>
<sequence>MEIKSIQCTSYEADIPQSLQEPVQVEPYGHIVSKPCCWLHRGDRSHLSLADFVELALFKKSALKVLTPDHATAAILLTRFPELFLTVATDDSHTAELSGFMNVSMEPLVLTSDLISQSQETLKHTFDLVVAPSNPSEILRGTLELLSEDGCAVLKGDVSVLTEQSLKSARFSGFDSILGDSMFVTSPTKSNNRTGVPVQLLYHNSPSSCILELETQLVESGLKTEQINL</sequence>
<comment type="caution">
    <text evidence="1">The sequence shown here is derived from an EMBL/GenBank/DDBJ whole genome shotgun (WGS) entry which is preliminary data.</text>
</comment>
<reference evidence="1" key="1">
    <citation type="journal article" date="2017" name="Mycologia">
        <title>Fusarium algeriense, sp. nov., a novel toxigenic crown rot pathogen of durum wheat from Algeria is nested in the Fusarium burgessii species complex.</title>
        <authorList>
            <person name="Laraba I."/>
            <person name="Keddad A."/>
            <person name="Boureghda H."/>
            <person name="Abdallah N."/>
            <person name="Vaughan M.M."/>
            <person name="Proctor R.H."/>
            <person name="Busman M."/>
            <person name="O'Donnell K."/>
        </authorList>
    </citation>
    <scope>NUCLEOTIDE SEQUENCE</scope>
    <source>
        <strain evidence="1">NRRL 25174</strain>
    </source>
</reference>
<proteinExistence type="predicted"/>
<keyword evidence="2" id="KW-1185">Reference proteome</keyword>
<reference evidence="1" key="2">
    <citation type="submission" date="2020-02" db="EMBL/GenBank/DDBJ databases">
        <title>Identification and distribution of gene clusters putatively required for synthesis of sphingolipid metabolism inhibitors in phylogenetically diverse species of the filamentous fungus Fusarium.</title>
        <authorList>
            <person name="Kim H.-S."/>
            <person name="Busman M."/>
            <person name="Brown D.W."/>
            <person name="Divon H."/>
            <person name="Uhlig S."/>
            <person name="Proctor R.H."/>
        </authorList>
    </citation>
    <scope>NUCLEOTIDE SEQUENCE</scope>
    <source>
        <strain evidence="1">NRRL 25174</strain>
    </source>
</reference>
<dbReference type="Proteomes" id="UP000730481">
    <property type="component" value="Unassembled WGS sequence"/>
</dbReference>
<evidence type="ECO:0000313" key="1">
    <source>
        <dbReference type="EMBL" id="KAF4336887.1"/>
    </source>
</evidence>
<dbReference type="AlphaFoldDB" id="A0A9P5ADV1"/>
<accession>A0A9P5ADV1</accession>
<organism evidence="1 2">
    <name type="scientific">Fusarium beomiforme</name>
    <dbReference type="NCBI Taxonomy" id="44412"/>
    <lineage>
        <taxon>Eukaryota</taxon>
        <taxon>Fungi</taxon>
        <taxon>Dikarya</taxon>
        <taxon>Ascomycota</taxon>
        <taxon>Pezizomycotina</taxon>
        <taxon>Sordariomycetes</taxon>
        <taxon>Hypocreomycetidae</taxon>
        <taxon>Hypocreales</taxon>
        <taxon>Nectriaceae</taxon>
        <taxon>Fusarium</taxon>
        <taxon>Fusarium burgessii species complex</taxon>
    </lineage>
</organism>
<name>A0A9P5ADV1_9HYPO</name>
<dbReference type="OrthoDB" id="329835at2759"/>